<comment type="caution">
    <text evidence="3">The sequence shown here is derived from an EMBL/GenBank/DDBJ whole genome shotgun (WGS) entry which is preliminary data.</text>
</comment>
<evidence type="ECO:0000259" key="2">
    <source>
        <dbReference type="Pfam" id="PF02518"/>
    </source>
</evidence>
<dbReference type="GO" id="GO:0016301">
    <property type="term" value="F:kinase activity"/>
    <property type="evidence" value="ECO:0007669"/>
    <property type="project" value="UniProtKB-KW"/>
</dbReference>
<dbReference type="EMBL" id="AEDQ01000034">
    <property type="protein sequence ID" value="EFL43544.1"/>
    <property type="molecule type" value="Genomic_DNA"/>
</dbReference>
<dbReference type="InterPro" id="IPR036388">
    <property type="entry name" value="WH-like_DNA-bd_sf"/>
</dbReference>
<dbReference type="Pfam" id="PF02518">
    <property type="entry name" value="HATPase_c"/>
    <property type="match status" value="1"/>
</dbReference>
<gene>
    <name evidence="3" type="ORF">HMPREF9248_0096</name>
</gene>
<feature type="region of interest" description="Disordered" evidence="1">
    <location>
        <begin position="183"/>
        <end position="202"/>
    </location>
</feature>
<dbReference type="Proteomes" id="UP000004431">
    <property type="component" value="Unassembled WGS sequence"/>
</dbReference>
<keyword evidence="3" id="KW-0808">Transferase</keyword>
<evidence type="ECO:0000313" key="4">
    <source>
        <dbReference type="Proteomes" id="UP000004431"/>
    </source>
</evidence>
<feature type="domain" description="Histidine kinase/HSP90-like ATPase" evidence="2">
    <location>
        <begin position="84"/>
        <end position="179"/>
    </location>
</feature>
<organism evidence="3 4">
    <name type="scientific">Fannyhessea vaginae PB189-T1-4</name>
    <dbReference type="NCBI Taxonomy" id="866774"/>
    <lineage>
        <taxon>Bacteria</taxon>
        <taxon>Bacillati</taxon>
        <taxon>Actinomycetota</taxon>
        <taxon>Coriobacteriia</taxon>
        <taxon>Coriobacteriales</taxon>
        <taxon>Atopobiaceae</taxon>
        <taxon>Fannyhessea</taxon>
    </lineage>
</organism>
<dbReference type="InterPro" id="IPR036390">
    <property type="entry name" value="WH_DNA-bd_sf"/>
</dbReference>
<feature type="compositionally biased region" description="Polar residues" evidence="1">
    <location>
        <begin position="14"/>
        <end position="30"/>
    </location>
</feature>
<evidence type="ECO:0000313" key="3">
    <source>
        <dbReference type="EMBL" id="EFL43544.1"/>
    </source>
</evidence>
<accession>A0ABN0AYE9</accession>
<evidence type="ECO:0000256" key="1">
    <source>
        <dbReference type="SAM" id="MobiDB-lite"/>
    </source>
</evidence>
<reference evidence="3 4" key="1">
    <citation type="submission" date="2010-08" db="EMBL/GenBank/DDBJ databases">
        <authorList>
            <person name="Durkin A.S."/>
            <person name="Madupu R."/>
            <person name="Torralba M."/>
            <person name="Gillis M."/>
            <person name="Methe B."/>
            <person name="Sutton G."/>
            <person name="Nelson K.E."/>
        </authorList>
    </citation>
    <scope>NUCLEOTIDE SEQUENCE [LARGE SCALE GENOMIC DNA]</scope>
    <source>
        <strain evidence="3 4">PB189-T1-4</strain>
    </source>
</reference>
<dbReference type="RefSeq" id="WP_006304795.1">
    <property type="nucleotide sequence ID" value="NZ_AEDQ01000034.1"/>
</dbReference>
<dbReference type="Gene3D" id="3.30.565.10">
    <property type="entry name" value="Histidine kinase-like ATPase, C-terminal domain"/>
    <property type="match status" value="1"/>
</dbReference>
<feature type="region of interest" description="Disordered" evidence="1">
    <location>
        <begin position="11"/>
        <end position="30"/>
    </location>
</feature>
<dbReference type="InterPro" id="IPR036890">
    <property type="entry name" value="HATPase_C_sf"/>
</dbReference>
<protein>
    <submittedName>
        <fullName evidence="3">ATPase/histidine kinase/DNA gyrase B/HSP90 domain protein</fullName>
    </submittedName>
</protein>
<sequence length="378" mass="41708">MAHAFYPFVENDNNEQQHTSSKATPQPNDALTPTYAARVAVVDTPYAQPRVVVINPCNTREYLEEITATVAKLANEQGSSIPFMVIREIVENFIHAYFVEPTISILNHGNTIRFADQGPGIKEKEKAFAFGTTSATQDMKKFIRGVGSGLPYVRAYMEQTHGSIVVEDNIAGGTIVTLNAHTNEDTNGKENQSNAQVATPQPQPQQVQQVQQVHQQPYTQYTAQETLAAPAYSQQTYTQPVYPQPVYAQPIYPTNPYVNTTAVNQTSVNPAYTGHLPASMPVPQPNMQSTQSNMQPTTQPATPGLSERAVCVLRAVCTYGAIGPSELARMFGFSQPTWSRELQSLETMGVLHRAAKEQKRTLTQLGQEFVRQHNITPL</sequence>
<keyword evidence="3" id="KW-0418">Kinase</keyword>
<proteinExistence type="predicted"/>
<dbReference type="InterPro" id="IPR003594">
    <property type="entry name" value="HATPase_dom"/>
</dbReference>
<keyword evidence="4" id="KW-1185">Reference proteome</keyword>
<name>A0ABN0AYE9_9ACTN</name>
<dbReference type="Gene3D" id="1.10.10.10">
    <property type="entry name" value="Winged helix-like DNA-binding domain superfamily/Winged helix DNA-binding domain"/>
    <property type="match status" value="1"/>
</dbReference>
<dbReference type="SUPFAM" id="SSF46785">
    <property type="entry name" value="Winged helix' DNA-binding domain"/>
    <property type="match status" value="1"/>
</dbReference>
<dbReference type="SUPFAM" id="SSF55874">
    <property type="entry name" value="ATPase domain of HSP90 chaperone/DNA topoisomerase II/histidine kinase"/>
    <property type="match status" value="1"/>
</dbReference>